<dbReference type="EMBL" id="JAQIBD010000001">
    <property type="protein sequence ID" value="MDM5270735.1"/>
    <property type="molecule type" value="Genomic_DNA"/>
</dbReference>
<keyword evidence="3" id="KW-1185">Reference proteome</keyword>
<proteinExistence type="predicted"/>
<evidence type="ECO:0000256" key="1">
    <source>
        <dbReference type="SAM" id="Phobius"/>
    </source>
</evidence>
<accession>A0ABT7QV65</accession>
<feature type="transmembrane region" description="Helical" evidence="1">
    <location>
        <begin position="176"/>
        <end position="195"/>
    </location>
</feature>
<feature type="transmembrane region" description="Helical" evidence="1">
    <location>
        <begin position="98"/>
        <end position="127"/>
    </location>
</feature>
<evidence type="ECO:0000313" key="3">
    <source>
        <dbReference type="Proteomes" id="UP001169069"/>
    </source>
</evidence>
<dbReference type="InterPro" id="IPR007498">
    <property type="entry name" value="PqiA-like"/>
</dbReference>
<dbReference type="Pfam" id="PF04403">
    <property type="entry name" value="PqiA"/>
    <property type="match status" value="1"/>
</dbReference>
<evidence type="ECO:0000313" key="2">
    <source>
        <dbReference type="EMBL" id="MDM5270735.1"/>
    </source>
</evidence>
<keyword evidence="1" id="KW-0812">Transmembrane</keyword>
<protein>
    <submittedName>
        <fullName evidence="2">Paraquat-inducible protein A</fullName>
    </submittedName>
</protein>
<keyword evidence="1" id="KW-1133">Transmembrane helix</keyword>
<comment type="caution">
    <text evidence="2">The sequence shown here is derived from an EMBL/GenBank/DDBJ whole genome shotgun (WGS) entry which is preliminary data.</text>
</comment>
<keyword evidence="1" id="KW-0472">Membrane</keyword>
<reference evidence="2" key="1">
    <citation type="submission" date="2023-01" db="EMBL/GenBank/DDBJ databases">
        <title>Sulfurovum sp. zt1-1 genome assembly.</title>
        <authorList>
            <person name="Wang J."/>
        </authorList>
    </citation>
    <scope>NUCLEOTIDE SEQUENCE</scope>
    <source>
        <strain evidence="2">Zt1-1</strain>
    </source>
</reference>
<feature type="transmembrane region" description="Helical" evidence="1">
    <location>
        <begin position="148"/>
        <end position="170"/>
    </location>
</feature>
<sequence>MKIENEDALDQLIICHQCHTLHEEIPIEDGTKACCVECRSVLYRYDSKLIDHGLALSLTALIFFVVANFFPIVQIELLGNEQFITIPKTFLSLFENGFYFVGLLCGVVIFLFPLAIFTLYVFLFLLLKFKKGEDLTKRLLIGLSYMKPWSMSDIFLISILVALVKLIGYVQIHMGIAFWALIVFVLMDIYMTKYIHLNEIWMLRKQIFVEK</sequence>
<organism evidence="2 3">
    <name type="scientific">Sulfurovum zhangzhouensis</name>
    <dbReference type="NCBI Taxonomy" id="3019067"/>
    <lineage>
        <taxon>Bacteria</taxon>
        <taxon>Pseudomonadati</taxon>
        <taxon>Campylobacterota</taxon>
        <taxon>Epsilonproteobacteria</taxon>
        <taxon>Campylobacterales</taxon>
        <taxon>Sulfurovaceae</taxon>
        <taxon>Sulfurovum</taxon>
    </lineage>
</organism>
<dbReference type="RefSeq" id="WP_289412011.1">
    <property type="nucleotide sequence ID" value="NZ_JAQIBD010000001.1"/>
</dbReference>
<feature type="transmembrane region" description="Helical" evidence="1">
    <location>
        <begin position="54"/>
        <end position="78"/>
    </location>
</feature>
<gene>
    <name evidence="2" type="ORF">PGH07_00915</name>
</gene>
<dbReference type="Proteomes" id="UP001169069">
    <property type="component" value="Unassembled WGS sequence"/>
</dbReference>
<name>A0ABT7QV65_9BACT</name>